<protein>
    <recommendedName>
        <fullName evidence="5">Diacylglycerol O-acyltransferase</fullName>
    </recommendedName>
</protein>
<evidence type="ECO:0000313" key="1">
    <source>
        <dbReference type="EMBL" id="OBS02173.1"/>
    </source>
</evidence>
<gene>
    <name evidence="1" type="ORF">A9W98_16090</name>
    <name evidence="2" type="ORF">AWC08_18100</name>
</gene>
<name>A0A1A6BIL9_MYCGO</name>
<proteinExistence type="predicted"/>
<dbReference type="RefSeq" id="WP_065133560.1">
    <property type="nucleotide sequence ID" value="NZ_JACKSU010000048.1"/>
</dbReference>
<organism evidence="1 3">
    <name type="scientific">Mycobacterium gordonae</name>
    <dbReference type="NCBI Taxonomy" id="1778"/>
    <lineage>
        <taxon>Bacteria</taxon>
        <taxon>Bacillati</taxon>
        <taxon>Actinomycetota</taxon>
        <taxon>Actinomycetes</taxon>
        <taxon>Mycobacteriales</taxon>
        <taxon>Mycobacteriaceae</taxon>
        <taxon>Mycobacterium</taxon>
    </lineage>
</organism>
<keyword evidence="4" id="KW-1185">Reference proteome</keyword>
<reference evidence="2 4" key="1">
    <citation type="submission" date="2016-01" db="EMBL/GenBank/DDBJ databases">
        <title>The new phylogeny of the genus Mycobacterium.</title>
        <authorList>
            <person name="Tarcisio F."/>
            <person name="Conor M."/>
            <person name="Antonella G."/>
            <person name="Elisabetta G."/>
            <person name="Giulia F.S."/>
            <person name="Sara T."/>
            <person name="Anna F."/>
            <person name="Clotilde B."/>
            <person name="Roberto B."/>
            <person name="Veronica D.S."/>
            <person name="Fabio R."/>
            <person name="Monica P."/>
            <person name="Olivier J."/>
            <person name="Enrico T."/>
            <person name="Nicola S."/>
        </authorList>
    </citation>
    <scope>NUCLEOTIDE SEQUENCE [LARGE SCALE GENOMIC DNA]</scope>
    <source>
        <strain evidence="2 4">DSM 44160</strain>
    </source>
</reference>
<dbReference type="Gene3D" id="3.30.559.10">
    <property type="entry name" value="Chloramphenicol acetyltransferase-like domain"/>
    <property type="match status" value="1"/>
</dbReference>
<sequence length="464" mass="49840">MTAFNVTKTPNSPFAGGVDNVIDLADQAMFLGERATGATGLLQCAWDYHHAIDIDGLRRFHQHLQQGRLRRAIERSPLPFGRHRWVSPRHFSDIEIVAARPRADFDAWLVEQAHTRLDAEQGPPWHLAVLPFAEGGAGVSLVLSHCLADGLGLCEALADAASGRDGAMCWPAPGSARRSRVLRADIRQTVRDSRASARAVAAVARMAWRERGGAAPSPGRLAGRDEPIAMPMTTVFLDGDEWDARAHAAGGTSNALFAAVAARLGQRVGRIATDGSLVLAMPVNERIPGDTRANAVTNADITIPRVPIPTDLREIRATIKDALIRHNEVPDERWALMPLVPFLPKRLVKRLVGVAAGTPSTVVASNLGAVDPAVTRADGTPAHNFAMMSLFPGVTTSMMRSTGGRLALASGRVHGRLFISVLAYQPDRFNSNDVLRQDLLATLGEFALTATCGWPQPGPRDEAA</sequence>
<evidence type="ECO:0000313" key="2">
    <source>
        <dbReference type="EMBL" id="ORV93556.1"/>
    </source>
</evidence>
<dbReference type="Proteomes" id="UP000093757">
    <property type="component" value="Unassembled WGS sequence"/>
</dbReference>
<reference evidence="1 3" key="2">
    <citation type="submission" date="2016-06" db="EMBL/GenBank/DDBJ databases">
        <authorList>
            <person name="Kjaerup R.B."/>
            <person name="Dalgaard T.S."/>
            <person name="Juul-Madsen H.R."/>
        </authorList>
    </citation>
    <scope>NUCLEOTIDE SEQUENCE [LARGE SCALE GENOMIC DNA]</scope>
    <source>
        <strain evidence="1 3">1245752.6</strain>
    </source>
</reference>
<comment type="caution">
    <text evidence="1">The sequence shown here is derived from an EMBL/GenBank/DDBJ whole genome shotgun (WGS) entry which is preliminary data.</text>
</comment>
<accession>A0A1A6BIL9</accession>
<dbReference type="AlphaFoldDB" id="A0A1A6BIL9"/>
<dbReference type="SUPFAM" id="SSF52777">
    <property type="entry name" value="CoA-dependent acyltransferases"/>
    <property type="match status" value="1"/>
</dbReference>
<dbReference type="EMBL" id="LQOY01000038">
    <property type="protein sequence ID" value="ORV93556.1"/>
    <property type="molecule type" value="Genomic_DNA"/>
</dbReference>
<dbReference type="OrthoDB" id="8183309at2"/>
<dbReference type="EMBL" id="MAEM01000214">
    <property type="protein sequence ID" value="OBS02173.1"/>
    <property type="molecule type" value="Genomic_DNA"/>
</dbReference>
<evidence type="ECO:0000313" key="4">
    <source>
        <dbReference type="Proteomes" id="UP000193928"/>
    </source>
</evidence>
<dbReference type="Proteomes" id="UP000193928">
    <property type="component" value="Unassembled WGS sequence"/>
</dbReference>
<evidence type="ECO:0000313" key="3">
    <source>
        <dbReference type="Proteomes" id="UP000093757"/>
    </source>
</evidence>
<evidence type="ECO:0008006" key="5">
    <source>
        <dbReference type="Google" id="ProtNLM"/>
    </source>
</evidence>
<dbReference type="InterPro" id="IPR023213">
    <property type="entry name" value="CAT-like_dom_sf"/>
</dbReference>